<name>A0A1N7S934_9BURK</name>
<gene>
    <name evidence="2" type="ORF">BN2475_450133</name>
</gene>
<keyword evidence="1" id="KW-0812">Transmembrane</keyword>
<proteinExistence type="predicted"/>
<keyword evidence="3" id="KW-1185">Reference proteome</keyword>
<keyword evidence="1" id="KW-0472">Membrane</keyword>
<dbReference type="STRING" id="1247936.BN2475_450133"/>
<dbReference type="EMBL" id="CYGX02000045">
    <property type="protein sequence ID" value="SIT43897.1"/>
    <property type="molecule type" value="Genomic_DNA"/>
</dbReference>
<evidence type="ECO:0000256" key="1">
    <source>
        <dbReference type="SAM" id="Phobius"/>
    </source>
</evidence>
<sequence>MLNSVYMFNISGINAIQCVMIHLFSISNRLNISFRYGYLITLTIDMPHRRYQLDHADRQTSQQFRPRDCSMKRLAFRMIRCLVRMSKCRAKPEI</sequence>
<organism evidence="2 3">
    <name type="scientific">Paraburkholderia ribeironis</name>
    <dbReference type="NCBI Taxonomy" id="1247936"/>
    <lineage>
        <taxon>Bacteria</taxon>
        <taxon>Pseudomonadati</taxon>
        <taxon>Pseudomonadota</taxon>
        <taxon>Betaproteobacteria</taxon>
        <taxon>Burkholderiales</taxon>
        <taxon>Burkholderiaceae</taxon>
        <taxon>Paraburkholderia</taxon>
    </lineage>
</organism>
<dbReference type="Proteomes" id="UP000187012">
    <property type="component" value="Unassembled WGS sequence"/>
</dbReference>
<accession>A0A1N7S934</accession>
<protein>
    <submittedName>
        <fullName evidence="2">Uncharacterized protein</fullName>
    </submittedName>
</protein>
<reference evidence="2 3" key="1">
    <citation type="submission" date="2016-12" db="EMBL/GenBank/DDBJ databases">
        <authorList>
            <person name="Song W.-J."/>
            <person name="Kurnit D.M."/>
        </authorList>
    </citation>
    <scope>NUCLEOTIDE SEQUENCE [LARGE SCALE GENOMIC DNA]</scope>
    <source>
        <strain evidence="2 3">STM7296</strain>
    </source>
</reference>
<evidence type="ECO:0000313" key="3">
    <source>
        <dbReference type="Proteomes" id="UP000187012"/>
    </source>
</evidence>
<feature type="transmembrane region" description="Helical" evidence="1">
    <location>
        <begin position="6"/>
        <end position="26"/>
    </location>
</feature>
<evidence type="ECO:0000313" key="2">
    <source>
        <dbReference type="EMBL" id="SIT43897.1"/>
    </source>
</evidence>
<keyword evidence="1" id="KW-1133">Transmembrane helix</keyword>
<dbReference type="AlphaFoldDB" id="A0A1N7S934"/>